<dbReference type="Gene3D" id="3.30.1140.40">
    <property type="entry name" value="Tctex-1"/>
    <property type="match status" value="1"/>
</dbReference>
<dbReference type="PANTHER" id="PTHR21255">
    <property type="entry name" value="T-COMPLEX-ASSOCIATED-TESTIS-EXPRESSED 1/ DYNEIN LIGHT CHAIN"/>
    <property type="match status" value="1"/>
</dbReference>
<dbReference type="Proteomes" id="UP001374579">
    <property type="component" value="Unassembled WGS sequence"/>
</dbReference>
<proteinExistence type="inferred from homology"/>
<organism evidence="2 3">
    <name type="scientific">Littorina saxatilis</name>
    <dbReference type="NCBI Taxonomy" id="31220"/>
    <lineage>
        <taxon>Eukaryota</taxon>
        <taxon>Metazoa</taxon>
        <taxon>Spiralia</taxon>
        <taxon>Lophotrochozoa</taxon>
        <taxon>Mollusca</taxon>
        <taxon>Gastropoda</taxon>
        <taxon>Caenogastropoda</taxon>
        <taxon>Littorinimorpha</taxon>
        <taxon>Littorinoidea</taxon>
        <taxon>Littorinidae</taxon>
        <taxon>Littorina</taxon>
    </lineage>
</organism>
<evidence type="ECO:0000313" key="3">
    <source>
        <dbReference type="Proteomes" id="UP001374579"/>
    </source>
</evidence>
<evidence type="ECO:0000313" key="2">
    <source>
        <dbReference type="EMBL" id="KAK7111565.1"/>
    </source>
</evidence>
<protein>
    <submittedName>
        <fullName evidence="2">Uncharacterized protein</fullName>
    </submittedName>
</protein>
<sequence>MADQSKSTPSCRKRTIALETPIMPKESVVNRANRLLLEQQLDLLPLPKSSRDCRNSPMDFEYDNEGRRRGVTAYENTYRMAPNPEETFRSHVARDLMHDLLRTHLVERSYDKSLSVILTKTLADTIKEKMKLQTFSKRYKYVCLVTIGERNANPQTHGVHVSSRCLWDTDTDNSATASYKSENLFAVATLYALYYA</sequence>
<dbReference type="GO" id="GO:0005737">
    <property type="term" value="C:cytoplasm"/>
    <property type="evidence" value="ECO:0007669"/>
    <property type="project" value="TreeGrafter"/>
</dbReference>
<evidence type="ECO:0000256" key="1">
    <source>
        <dbReference type="ARBA" id="ARBA00005361"/>
    </source>
</evidence>
<dbReference type="EMBL" id="JBAMIC010000002">
    <property type="protein sequence ID" value="KAK7111565.1"/>
    <property type="molecule type" value="Genomic_DNA"/>
</dbReference>
<dbReference type="CDD" id="cd21451">
    <property type="entry name" value="DLC-like_TCTEX1D"/>
    <property type="match status" value="1"/>
</dbReference>
<reference evidence="2 3" key="1">
    <citation type="submission" date="2024-02" db="EMBL/GenBank/DDBJ databases">
        <title>Chromosome-scale genome assembly of the rough periwinkle Littorina saxatilis.</title>
        <authorList>
            <person name="De Jode A."/>
            <person name="Faria R."/>
            <person name="Formenti G."/>
            <person name="Sims Y."/>
            <person name="Smith T.P."/>
            <person name="Tracey A."/>
            <person name="Wood J.M.D."/>
            <person name="Zagrodzka Z.B."/>
            <person name="Johannesson K."/>
            <person name="Butlin R.K."/>
            <person name="Leder E.H."/>
        </authorList>
    </citation>
    <scope>NUCLEOTIDE SEQUENCE [LARGE SCALE GENOMIC DNA]</scope>
    <source>
        <strain evidence="2">Snail1</strain>
        <tissue evidence="2">Muscle</tissue>
    </source>
</reference>
<dbReference type="InterPro" id="IPR038586">
    <property type="entry name" value="Tctex-1-like_sf"/>
</dbReference>
<dbReference type="Pfam" id="PF03645">
    <property type="entry name" value="Tctex-1"/>
    <property type="match status" value="1"/>
</dbReference>
<comment type="similarity">
    <text evidence="1">Belongs to the dynein light chain Tctex-type family.</text>
</comment>
<comment type="caution">
    <text evidence="2">The sequence shown here is derived from an EMBL/GenBank/DDBJ whole genome shotgun (WGS) entry which is preliminary data.</text>
</comment>
<dbReference type="GO" id="GO:0045505">
    <property type="term" value="F:dynein intermediate chain binding"/>
    <property type="evidence" value="ECO:0007669"/>
    <property type="project" value="TreeGrafter"/>
</dbReference>
<dbReference type="PANTHER" id="PTHR21255:SF7">
    <property type="entry name" value="DYNEIN LIGHT CHAIN TCTEX-TYPE PROTEIN 2B"/>
    <property type="match status" value="1"/>
</dbReference>
<dbReference type="InterPro" id="IPR005334">
    <property type="entry name" value="Tctex-1-like"/>
</dbReference>
<dbReference type="AlphaFoldDB" id="A0AAN9BXR0"/>
<accession>A0AAN9BXR0</accession>
<dbReference type="GO" id="GO:0005868">
    <property type="term" value="C:cytoplasmic dynein complex"/>
    <property type="evidence" value="ECO:0007669"/>
    <property type="project" value="TreeGrafter"/>
</dbReference>
<name>A0AAN9BXR0_9CAEN</name>
<gene>
    <name evidence="2" type="ORF">V1264_011175</name>
</gene>
<dbReference type="GO" id="GO:0007018">
    <property type="term" value="P:microtubule-based movement"/>
    <property type="evidence" value="ECO:0007669"/>
    <property type="project" value="TreeGrafter"/>
</dbReference>
<keyword evidence="3" id="KW-1185">Reference proteome</keyword>